<accession>A0A9Q0MR65</accession>
<dbReference type="Proteomes" id="UP001151699">
    <property type="component" value="Chromosome C"/>
</dbReference>
<gene>
    <name evidence="3" type="ORF">Bhyg_14060</name>
</gene>
<dbReference type="PANTHER" id="PTHR31118">
    <property type="entry name" value="CYCLASE-LIKE PROTEIN 2"/>
    <property type="match status" value="1"/>
</dbReference>
<dbReference type="InterPro" id="IPR007325">
    <property type="entry name" value="KFase/CYL"/>
</dbReference>
<dbReference type="Gene3D" id="3.50.30.50">
    <property type="entry name" value="Putative cyclase"/>
    <property type="match status" value="1"/>
</dbReference>
<feature type="chain" id="PRO_5040449030" evidence="2">
    <location>
        <begin position="19"/>
        <end position="262"/>
    </location>
</feature>
<proteinExistence type="inferred from homology"/>
<keyword evidence="4" id="KW-1185">Reference proteome</keyword>
<dbReference type="PANTHER" id="PTHR31118:SF12">
    <property type="entry name" value="CYCLASE-LIKE PROTEIN 2"/>
    <property type="match status" value="1"/>
</dbReference>
<dbReference type="AlphaFoldDB" id="A0A9Q0MR65"/>
<evidence type="ECO:0000256" key="2">
    <source>
        <dbReference type="SAM" id="SignalP"/>
    </source>
</evidence>
<evidence type="ECO:0000313" key="3">
    <source>
        <dbReference type="EMBL" id="KAJ6635474.1"/>
    </source>
</evidence>
<dbReference type="Pfam" id="PF04199">
    <property type="entry name" value="Cyclase"/>
    <property type="match status" value="1"/>
</dbReference>
<dbReference type="InterPro" id="IPR037175">
    <property type="entry name" value="KFase_sf"/>
</dbReference>
<feature type="signal peptide" evidence="2">
    <location>
        <begin position="1"/>
        <end position="18"/>
    </location>
</feature>
<evidence type="ECO:0000313" key="4">
    <source>
        <dbReference type="Proteomes" id="UP001151699"/>
    </source>
</evidence>
<organism evidence="3 4">
    <name type="scientific">Pseudolycoriella hygida</name>
    <dbReference type="NCBI Taxonomy" id="35572"/>
    <lineage>
        <taxon>Eukaryota</taxon>
        <taxon>Metazoa</taxon>
        <taxon>Ecdysozoa</taxon>
        <taxon>Arthropoda</taxon>
        <taxon>Hexapoda</taxon>
        <taxon>Insecta</taxon>
        <taxon>Pterygota</taxon>
        <taxon>Neoptera</taxon>
        <taxon>Endopterygota</taxon>
        <taxon>Diptera</taxon>
        <taxon>Nematocera</taxon>
        <taxon>Sciaroidea</taxon>
        <taxon>Sciaridae</taxon>
        <taxon>Pseudolycoriella</taxon>
    </lineage>
</organism>
<dbReference type="SUPFAM" id="SSF102198">
    <property type="entry name" value="Putative cyclase"/>
    <property type="match status" value="1"/>
</dbReference>
<dbReference type="EMBL" id="WJQU01000004">
    <property type="protein sequence ID" value="KAJ6635474.1"/>
    <property type="molecule type" value="Genomic_DNA"/>
</dbReference>
<dbReference type="GO" id="GO:0004061">
    <property type="term" value="F:arylformamidase activity"/>
    <property type="evidence" value="ECO:0007669"/>
    <property type="project" value="InterPro"/>
</dbReference>
<comment type="similarity">
    <text evidence="1">Belongs to the Cyclase 1 superfamily.</text>
</comment>
<dbReference type="OrthoDB" id="7108654at2759"/>
<name>A0A9Q0MR65_9DIPT</name>
<keyword evidence="3" id="KW-0378">Hydrolase</keyword>
<comment type="caution">
    <text evidence="3">The sequence shown here is derived from an EMBL/GenBank/DDBJ whole genome shotgun (WGS) entry which is preliminary data.</text>
</comment>
<evidence type="ECO:0000256" key="1">
    <source>
        <dbReference type="ARBA" id="ARBA00007865"/>
    </source>
</evidence>
<keyword evidence="2" id="KW-0732">Signal</keyword>
<sequence>MQVVTVVWSFFLIVNVASTVSTKKYFDLSYPFDKDTIYFPGQRQYELLKDYDNVPKEGFTYSAYSFCMGEHGGTHLDAPVHFNANGWTVDQIPLANLVDVPAVVIDVENYVNELEEPQGFAFEVAHVEAYEKSHGIIPLGSVVLVHTGWSKFWPNKVEYLGWDNITETLNFPGLSENATKMLVEERQIIGIGLDTSSVDLGSTKTFPVHVFLAQEQIFSLENVANLRTLIEGANGCSLRLFILPLNIVGGTGAPTRILAYCQ</sequence>
<dbReference type="GO" id="GO:0019441">
    <property type="term" value="P:L-tryptophan catabolic process to kynurenine"/>
    <property type="evidence" value="ECO:0007669"/>
    <property type="project" value="InterPro"/>
</dbReference>
<protein>
    <submittedName>
        <fullName evidence="3">Isatin hydrolase</fullName>
    </submittedName>
</protein>
<reference evidence="3" key="1">
    <citation type="submission" date="2022-07" db="EMBL/GenBank/DDBJ databases">
        <authorList>
            <person name="Trinca V."/>
            <person name="Uliana J.V.C."/>
            <person name="Torres T.T."/>
            <person name="Ward R.J."/>
            <person name="Monesi N."/>
        </authorList>
    </citation>
    <scope>NUCLEOTIDE SEQUENCE</scope>
    <source>
        <strain evidence="3">HSMRA1968</strain>
        <tissue evidence="3">Whole embryos</tissue>
    </source>
</reference>